<gene>
    <name evidence="2" type="ORF">CALVIDRAFT_565046</name>
</gene>
<protein>
    <submittedName>
        <fullName evidence="2">Putative cyclase</fullName>
    </submittedName>
</protein>
<keyword evidence="3" id="KW-1185">Reference proteome</keyword>
<dbReference type="AlphaFoldDB" id="A0A167L2Z8"/>
<dbReference type="SUPFAM" id="SSF102198">
    <property type="entry name" value="Putative cyclase"/>
    <property type="match status" value="1"/>
</dbReference>
<dbReference type="EMBL" id="KV417290">
    <property type="protein sequence ID" value="KZO95278.1"/>
    <property type="molecule type" value="Genomic_DNA"/>
</dbReference>
<evidence type="ECO:0000313" key="2">
    <source>
        <dbReference type="EMBL" id="KZO95278.1"/>
    </source>
</evidence>
<evidence type="ECO:0000256" key="1">
    <source>
        <dbReference type="ARBA" id="ARBA00007865"/>
    </source>
</evidence>
<comment type="similarity">
    <text evidence="1">Belongs to the Cyclase 1 superfamily.</text>
</comment>
<dbReference type="Pfam" id="PF04199">
    <property type="entry name" value="Cyclase"/>
    <property type="match status" value="1"/>
</dbReference>
<dbReference type="GO" id="GO:0019441">
    <property type="term" value="P:L-tryptophan catabolic process to kynurenine"/>
    <property type="evidence" value="ECO:0007669"/>
    <property type="project" value="InterPro"/>
</dbReference>
<name>A0A167L2Z8_CALVF</name>
<reference evidence="2 3" key="1">
    <citation type="journal article" date="2016" name="Mol. Biol. Evol.">
        <title>Comparative Genomics of Early-Diverging Mushroom-Forming Fungi Provides Insights into the Origins of Lignocellulose Decay Capabilities.</title>
        <authorList>
            <person name="Nagy L.G."/>
            <person name="Riley R."/>
            <person name="Tritt A."/>
            <person name="Adam C."/>
            <person name="Daum C."/>
            <person name="Floudas D."/>
            <person name="Sun H."/>
            <person name="Yadav J.S."/>
            <person name="Pangilinan J."/>
            <person name="Larsson K.H."/>
            <person name="Matsuura K."/>
            <person name="Barry K."/>
            <person name="Labutti K."/>
            <person name="Kuo R."/>
            <person name="Ohm R.A."/>
            <person name="Bhattacharya S.S."/>
            <person name="Shirouzu T."/>
            <person name="Yoshinaga Y."/>
            <person name="Martin F.M."/>
            <person name="Grigoriev I.V."/>
            <person name="Hibbett D.S."/>
        </authorList>
    </citation>
    <scope>NUCLEOTIDE SEQUENCE [LARGE SCALE GENOMIC DNA]</scope>
    <source>
        <strain evidence="2 3">TUFC12733</strain>
    </source>
</reference>
<dbReference type="STRING" id="1330018.A0A167L2Z8"/>
<organism evidence="2 3">
    <name type="scientific">Calocera viscosa (strain TUFC12733)</name>
    <dbReference type="NCBI Taxonomy" id="1330018"/>
    <lineage>
        <taxon>Eukaryota</taxon>
        <taxon>Fungi</taxon>
        <taxon>Dikarya</taxon>
        <taxon>Basidiomycota</taxon>
        <taxon>Agaricomycotina</taxon>
        <taxon>Dacrymycetes</taxon>
        <taxon>Dacrymycetales</taxon>
        <taxon>Dacrymycetaceae</taxon>
        <taxon>Calocera</taxon>
    </lineage>
</organism>
<evidence type="ECO:0000313" key="3">
    <source>
        <dbReference type="Proteomes" id="UP000076738"/>
    </source>
</evidence>
<dbReference type="GO" id="GO:0004061">
    <property type="term" value="F:arylformamidase activity"/>
    <property type="evidence" value="ECO:0007669"/>
    <property type="project" value="InterPro"/>
</dbReference>
<dbReference type="Proteomes" id="UP000076738">
    <property type="component" value="Unassembled WGS sequence"/>
</dbReference>
<proteinExistence type="inferred from homology"/>
<accession>A0A167L2Z8</accession>
<sequence length="218" mass="24004">MMKNIVDLSHPLESGMQTYPGDPHFHCTPAAELSRDGYNVQRLSMGSHSGTHVDAPYHFVLDGKKIDELPIDMFIGRAVVLDMSYKGAKGKIQWEDLAIFEDLMKPGNILLIRTDWSKYWGDKTYLDHPYLARAAAVEILKRGVKVIGVDTLSPDATAVNGGIWDFGVHQEVLGSGGIIAENLNNLAAIQEGEWMISLVPLRLAGCDGSPVRAFAWRA</sequence>
<dbReference type="InterPro" id="IPR037175">
    <property type="entry name" value="KFase_sf"/>
</dbReference>
<dbReference type="PANTHER" id="PTHR31118:SF12">
    <property type="entry name" value="CYCLASE-LIKE PROTEIN 2"/>
    <property type="match status" value="1"/>
</dbReference>
<dbReference type="OrthoDB" id="7108654at2759"/>
<dbReference type="Gene3D" id="3.50.30.50">
    <property type="entry name" value="Putative cyclase"/>
    <property type="match status" value="1"/>
</dbReference>
<dbReference type="PANTHER" id="PTHR31118">
    <property type="entry name" value="CYCLASE-LIKE PROTEIN 2"/>
    <property type="match status" value="1"/>
</dbReference>
<dbReference type="InterPro" id="IPR007325">
    <property type="entry name" value="KFase/CYL"/>
</dbReference>